<dbReference type="Pfam" id="PF16360">
    <property type="entry name" value="GTP-bdg_M"/>
    <property type="match status" value="1"/>
</dbReference>
<dbReference type="PROSITE" id="PS51705">
    <property type="entry name" value="G_HFLX"/>
    <property type="match status" value="1"/>
</dbReference>
<dbReference type="InterPro" id="IPR027417">
    <property type="entry name" value="P-loop_NTPase"/>
</dbReference>
<dbReference type="GO" id="GO:0005737">
    <property type="term" value="C:cytoplasm"/>
    <property type="evidence" value="ECO:0007669"/>
    <property type="project" value="UniProtKB-SubCell"/>
</dbReference>
<dbReference type="InterPro" id="IPR006073">
    <property type="entry name" value="GTP-bd"/>
</dbReference>
<evidence type="ECO:0000259" key="8">
    <source>
        <dbReference type="PROSITE" id="PS51705"/>
    </source>
</evidence>
<comment type="function">
    <text evidence="6">GTPase that associates with the 50S ribosomal subunit and may have a role during protein synthesis or ribosome biogenesis.</text>
</comment>
<comment type="similarity">
    <text evidence="6">Belongs to the TRAFAC class OBG-HflX-like GTPase superfamily. HflX GTPase family.</text>
</comment>
<comment type="subunit">
    <text evidence="6">Monomer. Associates with the 50S ribosomal subunit.</text>
</comment>
<dbReference type="NCBIfam" id="TIGR03156">
    <property type="entry name" value="GTP_HflX"/>
    <property type="match status" value="1"/>
</dbReference>
<dbReference type="Pfam" id="PF01926">
    <property type="entry name" value="MMR_HSR1"/>
    <property type="match status" value="1"/>
</dbReference>
<protein>
    <recommendedName>
        <fullName evidence="6">GTPase HflX</fullName>
    </recommendedName>
    <alternativeName>
        <fullName evidence="6">GTP-binding protein HflX</fullName>
    </alternativeName>
</protein>
<keyword evidence="1 6" id="KW-0963">Cytoplasm</keyword>
<comment type="subcellular location">
    <subcellularLocation>
        <location evidence="6">Cytoplasm</location>
    </subcellularLocation>
    <text evidence="6">May associate with membranes.</text>
</comment>
<evidence type="ECO:0000256" key="6">
    <source>
        <dbReference type="HAMAP-Rule" id="MF_00900"/>
    </source>
</evidence>
<dbReference type="PANTHER" id="PTHR10229">
    <property type="entry name" value="GTP-BINDING PROTEIN HFLX"/>
    <property type="match status" value="1"/>
</dbReference>
<dbReference type="InterPro" id="IPR025121">
    <property type="entry name" value="GTPase_HflX_N"/>
</dbReference>
<evidence type="ECO:0000256" key="1">
    <source>
        <dbReference type="ARBA" id="ARBA00022490"/>
    </source>
</evidence>
<gene>
    <name evidence="6 9" type="primary">hflX</name>
    <name evidence="9" type="ORF">CPZ25_005525</name>
</gene>
<dbReference type="Gene3D" id="3.40.50.300">
    <property type="entry name" value="P-loop containing nucleotide triphosphate hydrolases"/>
    <property type="match status" value="1"/>
</dbReference>
<dbReference type="Proteomes" id="UP000218387">
    <property type="component" value="Chromosome"/>
</dbReference>
<evidence type="ECO:0000256" key="5">
    <source>
        <dbReference type="ARBA" id="ARBA00023134"/>
    </source>
</evidence>
<keyword evidence="5 6" id="KW-0342">GTP-binding</keyword>
<evidence type="ECO:0000256" key="4">
    <source>
        <dbReference type="ARBA" id="ARBA00022842"/>
    </source>
</evidence>
<keyword evidence="4" id="KW-0460">Magnesium</keyword>
<proteinExistence type="inferred from homology"/>
<dbReference type="GO" id="GO:0003924">
    <property type="term" value="F:GTPase activity"/>
    <property type="evidence" value="ECO:0007669"/>
    <property type="project" value="UniProtKB-UniRule"/>
</dbReference>
<dbReference type="SUPFAM" id="SSF52540">
    <property type="entry name" value="P-loop containing nucleoside triphosphate hydrolases"/>
    <property type="match status" value="1"/>
</dbReference>
<dbReference type="Gene3D" id="3.40.50.11060">
    <property type="entry name" value="GTPase HflX, N-terminal domain"/>
    <property type="match status" value="1"/>
</dbReference>
<dbReference type="FunFam" id="3.40.50.11060:FF:000001">
    <property type="entry name" value="GTPase HflX"/>
    <property type="match status" value="1"/>
</dbReference>
<keyword evidence="3 6" id="KW-0547">Nucleotide-binding</keyword>
<dbReference type="RefSeq" id="WP_096919606.1">
    <property type="nucleotide sequence ID" value="NZ_CP029487.1"/>
</dbReference>
<dbReference type="PRINTS" id="PR00326">
    <property type="entry name" value="GTP1OBG"/>
</dbReference>
<evidence type="ECO:0000256" key="7">
    <source>
        <dbReference type="SAM" id="Coils"/>
    </source>
</evidence>
<dbReference type="InterPro" id="IPR030394">
    <property type="entry name" value="G_HFLX_dom"/>
</dbReference>
<feature type="domain" description="Hflx-type G" evidence="8">
    <location>
        <begin position="379"/>
        <end position="546"/>
    </location>
</feature>
<dbReference type="GO" id="GO:0043022">
    <property type="term" value="F:ribosome binding"/>
    <property type="evidence" value="ECO:0007669"/>
    <property type="project" value="TreeGrafter"/>
</dbReference>
<sequence length="603" mass="67323">MTEVKAEGVRRSILDELNKLIGYTMENQVLLDEDVLAVLIRLTKTLGREILVMTNDKSKIEYVGIGDAAKVPLDHSRVQENRKGLNRIRVIHTHPGGNPHLSEEDFSASDHLSVECMVAVGVGEGRPVLFGIGAPVVKDGQVVYGMGICESLEQLNRFPLENYVLAANRTLRRDPGAGFDIEDERERALLIGVEVSGSRGGIDLEESMEELARLVETAEGEVAEVVTQHRPQIDPVFYVGRGKLLEILKIIQNKDINLIVANDELSANQIGNIEGITGVKTIDRTTIILDIFARQARTREGKLQVELAQQKYRLSHLKGLGIVLSRTGGGIGTRGPGEKKLETDRRHIRRQIDELERKNAKINQTNELNAKGRQKNNIRTVSLIGYTNSGKSTLFNVLTESDAVIKDGLFITLDSTIRKVRPEAGDYLVSDTVGFIEKLPHELIKAFKTTLKEVETADLLLHVVDASNPNYKSQIEVVNQVLRDIGSGHKRVLMVYNKMDRLVPEERERFENRAARAGDAICISAREKWHIEALTALIEGDLKGMSLEKTYCIPYEDSRAIAVLHEKSTVLDTRYDEGGTRVRVSIDSEFPAHQYEKYEVEAE</sequence>
<dbReference type="GO" id="GO:0005525">
    <property type="term" value="F:GTP binding"/>
    <property type="evidence" value="ECO:0007669"/>
    <property type="project" value="UniProtKB-UniRule"/>
</dbReference>
<dbReference type="EMBL" id="CP029487">
    <property type="protein sequence ID" value="QCT70809.1"/>
    <property type="molecule type" value="Genomic_DNA"/>
</dbReference>
<dbReference type="AlphaFoldDB" id="A0A4P9C5S6"/>
<evidence type="ECO:0000256" key="3">
    <source>
        <dbReference type="ARBA" id="ARBA00022741"/>
    </source>
</evidence>
<dbReference type="GO" id="GO:0046872">
    <property type="term" value="F:metal ion binding"/>
    <property type="evidence" value="ECO:0007669"/>
    <property type="project" value="UniProtKB-KW"/>
</dbReference>
<feature type="coiled-coil region" evidence="7">
    <location>
        <begin position="338"/>
        <end position="368"/>
    </location>
</feature>
<reference evidence="9 10" key="1">
    <citation type="submission" date="2018-05" db="EMBL/GenBank/DDBJ databases">
        <title>Genome comparison of Eubacterium sp.</title>
        <authorList>
            <person name="Feng Y."/>
            <person name="Sanchez-Andrea I."/>
            <person name="Stams A.J.M."/>
            <person name="De Vos W.M."/>
        </authorList>
    </citation>
    <scope>NUCLEOTIDE SEQUENCE [LARGE SCALE GENOMIC DNA]</scope>
    <source>
        <strain evidence="9 10">YI</strain>
    </source>
</reference>
<accession>A0A4P9C5S6</accession>
<keyword evidence="2" id="KW-0479">Metal-binding</keyword>
<keyword evidence="10" id="KW-1185">Reference proteome</keyword>
<keyword evidence="7" id="KW-0175">Coiled coil</keyword>
<evidence type="ECO:0000313" key="9">
    <source>
        <dbReference type="EMBL" id="QCT70809.1"/>
    </source>
</evidence>
<dbReference type="Pfam" id="PF13167">
    <property type="entry name" value="GTP-bdg_N"/>
    <property type="match status" value="1"/>
</dbReference>
<dbReference type="InterPro" id="IPR042108">
    <property type="entry name" value="GTPase_HflX_N_sf"/>
</dbReference>
<evidence type="ECO:0000313" key="10">
    <source>
        <dbReference type="Proteomes" id="UP000218387"/>
    </source>
</evidence>
<evidence type="ECO:0000256" key="2">
    <source>
        <dbReference type="ARBA" id="ARBA00022723"/>
    </source>
</evidence>
<dbReference type="HAMAP" id="MF_00900">
    <property type="entry name" value="GTPase_HflX"/>
    <property type="match status" value="1"/>
</dbReference>
<dbReference type="InterPro" id="IPR032305">
    <property type="entry name" value="GTP-bd_M"/>
</dbReference>
<dbReference type="KEGG" id="emt:CPZ25_005525"/>
<dbReference type="Gene3D" id="6.10.250.2860">
    <property type="match status" value="1"/>
</dbReference>
<name>A0A4P9C5S6_EUBML</name>
<dbReference type="InterPro" id="IPR016496">
    <property type="entry name" value="GTPase_HflX"/>
</dbReference>
<dbReference type="CDD" id="cd01878">
    <property type="entry name" value="HflX"/>
    <property type="match status" value="1"/>
</dbReference>
<dbReference type="PANTHER" id="PTHR10229:SF0">
    <property type="entry name" value="GTP-BINDING PROTEIN 6-RELATED"/>
    <property type="match status" value="1"/>
</dbReference>
<organism evidence="9 10">
    <name type="scientific">Eubacterium maltosivorans</name>
    <dbReference type="NCBI Taxonomy" id="2041044"/>
    <lineage>
        <taxon>Bacteria</taxon>
        <taxon>Bacillati</taxon>
        <taxon>Bacillota</taxon>
        <taxon>Clostridia</taxon>
        <taxon>Eubacteriales</taxon>
        <taxon>Eubacteriaceae</taxon>
        <taxon>Eubacterium</taxon>
    </lineage>
</organism>